<feature type="domain" description="AB hydrolase-1" evidence="2">
    <location>
        <begin position="175"/>
        <end position="406"/>
    </location>
</feature>
<proteinExistence type="predicted"/>
<dbReference type="Gene3D" id="3.40.50.1820">
    <property type="entry name" value="alpha/beta hydrolase"/>
    <property type="match status" value="1"/>
</dbReference>
<dbReference type="SUPFAM" id="SSF53474">
    <property type="entry name" value="alpha/beta-Hydrolases"/>
    <property type="match status" value="1"/>
</dbReference>
<dbReference type="Pfam" id="PF13026">
    <property type="entry name" value="DUF3887"/>
    <property type="match status" value="1"/>
</dbReference>
<protein>
    <submittedName>
        <fullName evidence="4">Alpha/beta fold hydrolase</fullName>
    </submittedName>
</protein>
<reference evidence="5" key="1">
    <citation type="journal article" date="2019" name="Int. J. Syst. Evol. Microbiol.">
        <title>The Global Catalogue of Microorganisms (GCM) 10K type strain sequencing project: providing services to taxonomists for standard genome sequencing and annotation.</title>
        <authorList>
            <consortium name="The Broad Institute Genomics Platform"/>
            <consortium name="The Broad Institute Genome Sequencing Center for Infectious Disease"/>
            <person name="Wu L."/>
            <person name="Ma J."/>
        </authorList>
    </citation>
    <scope>NUCLEOTIDE SEQUENCE [LARGE SCALE GENOMIC DNA]</scope>
    <source>
        <strain evidence="5">KACC 11407</strain>
    </source>
</reference>
<sequence>MKRILQRLFPVLCLLVATGVSAASALAMAQAKDPVAIATHLLDELDAGRFDAAESGFTETMRTAVPAAKLKAGWEALPAQAGPAQGRGVAVAQPQGLMTLVVVPLHYARMEVVAKIAIDASGQIAGFLIQPAPPPSAPVPADAAFTEREVAIGDATATLPGTLALPRGAGPFPAVVLVHGSGPHDRDETIGPNRPFLDLARGLAAQGIAVLRYEKRTRARPGDYTATPLTIDSETTQDAVAAVALLRTIREIDGKRIYVLGHSQGAMMAPRIAARAQAAGLILLAAPSRPLLDILVEQNRRLAAMDGSVSPEESAFIDTLVQQAARIRAGEDVPPQDTPMGLPAAYWRDLDSVDAVAEAKPLHQPMLFLQGGRDIQVVDADWQRWQDAFGRDERATFRRYPALNHLAIAGEGPGSLAEYQTPGHVDTGLIGDVARWVLSR</sequence>
<dbReference type="GO" id="GO:0016787">
    <property type="term" value="F:hydrolase activity"/>
    <property type="evidence" value="ECO:0007669"/>
    <property type="project" value="UniProtKB-KW"/>
</dbReference>
<keyword evidence="4" id="KW-0378">Hydrolase</keyword>
<feature type="chain" id="PRO_5046006925" evidence="1">
    <location>
        <begin position="23"/>
        <end position="440"/>
    </location>
</feature>
<dbReference type="Gene3D" id="3.10.450.590">
    <property type="match status" value="1"/>
</dbReference>
<accession>A0ABW0SP65</accession>
<evidence type="ECO:0000256" key="1">
    <source>
        <dbReference type="SAM" id="SignalP"/>
    </source>
</evidence>
<dbReference type="Proteomes" id="UP001596036">
    <property type="component" value="Unassembled WGS sequence"/>
</dbReference>
<name>A0ABW0SP65_9GAMM</name>
<dbReference type="InterPro" id="IPR053145">
    <property type="entry name" value="AB_hydrolase_Est10"/>
</dbReference>
<evidence type="ECO:0000259" key="2">
    <source>
        <dbReference type="Pfam" id="PF12697"/>
    </source>
</evidence>
<feature type="signal peptide" evidence="1">
    <location>
        <begin position="1"/>
        <end position="22"/>
    </location>
</feature>
<dbReference type="EMBL" id="JBHSNM010000003">
    <property type="protein sequence ID" value="MFC5570706.1"/>
    <property type="molecule type" value="Genomic_DNA"/>
</dbReference>
<keyword evidence="5" id="KW-1185">Reference proteome</keyword>
<keyword evidence="1" id="KW-0732">Signal</keyword>
<evidence type="ECO:0000313" key="5">
    <source>
        <dbReference type="Proteomes" id="UP001596036"/>
    </source>
</evidence>
<gene>
    <name evidence="4" type="ORF">ACFPN1_11600</name>
</gene>
<dbReference type="Pfam" id="PF12697">
    <property type="entry name" value="Abhydrolase_6"/>
    <property type="match status" value="1"/>
</dbReference>
<evidence type="ECO:0000313" key="4">
    <source>
        <dbReference type="EMBL" id="MFC5570706.1"/>
    </source>
</evidence>
<organism evidence="4 5">
    <name type="scientific">Lysobacter yangpyeongensis</name>
    <dbReference type="NCBI Taxonomy" id="346182"/>
    <lineage>
        <taxon>Bacteria</taxon>
        <taxon>Pseudomonadati</taxon>
        <taxon>Pseudomonadota</taxon>
        <taxon>Gammaproteobacteria</taxon>
        <taxon>Lysobacterales</taxon>
        <taxon>Lysobacteraceae</taxon>
        <taxon>Lysobacter</taxon>
    </lineage>
</organism>
<dbReference type="PANTHER" id="PTHR43265">
    <property type="entry name" value="ESTERASE ESTD"/>
    <property type="match status" value="1"/>
</dbReference>
<dbReference type="InterPro" id="IPR029058">
    <property type="entry name" value="AB_hydrolase_fold"/>
</dbReference>
<dbReference type="PANTHER" id="PTHR43265:SF1">
    <property type="entry name" value="ESTERASE ESTD"/>
    <property type="match status" value="1"/>
</dbReference>
<dbReference type="RefSeq" id="WP_386755150.1">
    <property type="nucleotide sequence ID" value="NZ_JBHSNM010000003.1"/>
</dbReference>
<feature type="domain" description="DUF3887" evidence="3">
    <location>
        <begin position="39"/>
        <end position="127"/>
    </location>
</feature>
<dbReference type="InterPro" id="IPR000073">
    <property type="entry name" value="AB_hydrolase_1"/>
</dbReference>
<dbReference type="InterPro" id="IPR024981">
    <property type="entry name" value="DUF3887"/>
</dbReference>
<evidence type="ECO:0000259" key="3">
    <source>
        <dbReference type="Pfam" id="PF13026"/>
    </source>
</evidence>
<comment type="caution">
    <text evidence="4">The sequence shown here is derived from an EMBL/GenBank/DDBJ whole genome shotgun (WGS) entry which is preliminary data.</text>
</comment>